<protein>
    <submittedName>
        <fullName evidence="4">EAL domain-containing protein</fullName>
    </submittedName>
</protein>
<dbReference type="SMART" id="SM00267">
    <property type="entry name" value="GGDEF"/>
    <property type="match status" value="1"/>
</dbReference>
<evidence type="ECO:0000259" key="2">
    <source>
        <dbReference type="PROSITE" id="PS50883"/>
    </source>
</evidence>
<dbReference type="PROSITE" id="PS50883">
    <property type="entry name" value="EAL"/>
    <property type="match status" value="1"/>
</dbReference>
<dbReference type="SUPFAM" id="SSF55073">
    <property type="entry name" value="Nucleotide cyclase"/>
    <property type="match status" value="1"/>
</dbReference>
<feature type="transmembrane region" description="Helical" evidence="1">
    <location>
        <begin position="33"/>
        <end position="50"/>
    </location>
</feature>
<name>A0A6A7KAE6_9FIRM</name>
<dbReference type="SMART" id="SM00052">
    <property type="entry name" value="EAL"/>
    <property type="match status" value="1"/>
</dbReference>
<dbReference type="Gene3D" id="3.30.70.270">
    <property type="match status" value="1"/>
</dbReference>
<dbReference type="InterPro" id="IPR029787">
    <property type="entry name" value="Nucleotide_cyclase"/>
</dbReference>
<dbReference type="RefSeq" id="WP_152804383.1">
    <property type="nucleotide sequence ID" value="NZ_WHNX01000014.1"/>
</dbReference>
<evidence type="ECO:0000313" key="4">
    <source>
        <dbReference type="EMBL" id="MPW26157.1"/>
    </source>
</evidence>
<keyword evidence="1" id="KW-0812">Transmembrane</keyword>
<dbReference type="PANTHER" id="PTHR44757:SF2">
    <property type="entry name" value="BIOFILM ARCHITECTURE MAINTENANCE PROTEIN MBAA"/>
    <property type="match status" value="1"/>
</dbReference>
<proteinExistence type="predicted"/>
<feature type="transmembrane region" description="Helical" evidence="1">
    <location>
        <begin position="7"/>
        <end position="27"/>
    </location>
</feature>
<keyword evidence="1" id="KW-1133">Transmembrane helix</keyword>
<feature type="transmembrane region" description="Helical" evidence="1">
    <location>
        <begin position="57"/>
        <end position="82"/>
    </location>
</feature>
<accession>A0A6A7KAE6</accession>
<dbReference type="CDD" id="cd01949">
    <property type="entry name" value="GGDEF"/>
    <property type="match status" value="1"/>
</dbReference>
<dbReference type="PANTHER" id="PTHR44757">
    <property type="entry name" value="DIGUANYLATE CYCLASE DGCP"/>
    <property type="match status" value="1"/>
</dbReference>
<dbReference type="NCBIfam" id="TIGR00254">
    <property type="entry name" value="GGDEF"/>
    <property type="match status" value="1"/>
</dbReference>
<dbReference type="InterPro" id="IPR043128">
    <property type="entry name" value="Rev_trsase/Diguanyl_cyclase"/>
</dbReference>
<comment type="caution">
    <text evidence="4">The sequence shown here is derived from an EMBL/GenBank/DDBJ whole genome shotgun (WGS) entry which is preliminary data.</text>
</comment>
<dbReference type="AlphaFoldDB" id="A0A6A7KAE6"/>
<dbReference type="InterPro" id="IPR000160">
    <property type="entry name" value="GGDEF_dom"/>
</dbReference>
<keyword evidence="5" id="KW-1185">Reference proteome</keyword>
<dbReference type="Proteomes" id="UP000440004">
    <property type="component" value="Unassembled WGS sequence"/>
</dbReference>
<dbReference type="PROSITE" id="PS50887">
    <property type="entry name" value="GGDEF"/>
    <property type="match status" value="1"/>
</dbReference>
<feature type="transmembrane region" description="Helical" evidence="1">
    <location>
        <begin position="160"/>
        <end position="184"/>
    </location>
</feature>
<reference evidence="4 5" key="1">
    <citation type="submission" date="2019-10" db="EMBL/GenBank/DDBJ databases">
        <title>Alkalibaculum tamaniensis sp.nov., a new alkaliphilic acetogen, isolated on methoxylated aromatics from a mud volcano.</title>
        <authorList>
            <person name="Khomyakova M.A."/>
            <person name="Merkel A.Y."/>
            <person name="Bonch-Osmolovskaya E.A."/>
            <person name="Slobodkin A.I."/>
        </authorList>
    </citation>
    <scope>NUCLEOTIDE SEQUENCE [LARGE SCALE GENOMIC DNA]</scope>
    <source>
        <strain evidence="4 5">M08DMB</strain>
    </source>
</reference>
<dbReference type="SUPFAM" id="SSF141868">
    <property type="entry name" value="EAL domain-like"/>
    <property type="match status" value="1"/>
</dbReference>
<feature type="transmembrane region" description="Helical" evidence="1">
    <location>
        <begin position="229"/>
        <end position="246"/>
    </location>
</feature>
<feature type="transmembrane region" description="Helical" evidence="1">
    <location>
        <begin position="127"/>
        <end position="148"/>
    </location>
</feature>
<keyword evidence="1" id="KW-0472">Membrane</keyword>
<dbReference type="InterPro" id="IPR001633">
    <property type="entry name" value="EAL_dom"/>
</dbReference>
<evidence type="ECO:0000256" key="1">
    <source>
        <dbReference type="SAM" id="Phobius"/>
    </source>
</evidence>
<dbReference type="InterPro" id="IPR052155">
    <property type="entry name" value="Biofilm_reg_signaling"/>
</dbReference>
<dbReference type="Gene3D" id="3.20.20.450">
    <property type="entry name" value="EAL domain"/>
    <property type="match status" value="1"/>
</dbReference>
<feature type="transmembrane region" description="Helical" evidence="1">
    <location>
        <begin position="94"/>
        <end position="115"/>
    </location>
</feature>
<organism evidence="4 5">
    <name type="scientific">Alkalibaculum sporogenes</name>
    <dbReference type="NCBI Taxonomy" id="2655001"/>
    <lineage>
        <taxon>Bacteria</taxon>
        <taxon>Bacillati</taxon>
        <taxon>Bacillota</taxon>
        <taxon>Clostridia</taxon>
        <taxon>Eubacteriales</taxon>
        <taxon>Eubacteriaceae</taxon>
        <taxon>Alkalibaculum</taxon>
    </lineage>
</organism>
<dbReference type="Pfam" id="PF00990">
    <property type="entry name" value="GGDEF"/>
    <property type="match status" value="1"/>
</dbReference>
<dbReference type="CDD" id="cd01948">
    <property type="entry name" value="EAL"/>
    <property type="match status" value="1"/>
</dbReference>
<dbReference type="EMBL" id="WHNX01000014">
    <property type="protein sequence ID" value="MPW26157.1"/>
    <property type="molecule type" value="Genomic_DNA"/>
</dbReference>
<sequence>MIKKSNAILLLLALYYFIYLYCTILNLNLLGNILSPIGPFFAFIFIFKYINGIPWSIIKIFGLSLSIGCLFYALAEVLWGIFDYANLVDPGSSLTITLIYTVTNLLFFIAVMLYIVEKFKKWNKFQLTIDFLISCISVLYLLWALFLNRDIQTIQLVLDFGLISLINIILDILIFTIITIWYLSIRGGKIPLSIRLMTTGTVLYSITDIVWYYLEFHSRYIPNTLIDSFYILSMVLIAGAFVINSDKQLQNEFYRYDYSNVGMNNKVFLFLPILILLIHEDGFITSDVLFFSVSIFVYKSTSNYIQLAIQNEFLLEKETNLNAELELRIKERTKELTDKNLLLHNMSNKNMLTDLYNRRYFKNKAEEIISNLPSFSNIVALFIDLNKFKSINDQHGHKTGDQVLVEVSKRLSQVRYNDSTLCHFGGDEFVIVCEVGILNMNDIHTFAEQIIASIAEPIQIDNFSFNISMSIGISFGHCNTNIDDLINNADFAMYEAKEQGQNKFVIYDNDMSKKIRRKNDIMYLLSNMDYENEFQLVFQPQLNIVENKLIGMEALIRWNNPLRGSISPVEFIPIAEEINQIISIGKFVLINALKQISLWNNKYQLQLVMGINISPKQLMDDNFVPMIEQLFHEYDINPKWIDLEITEGIAMVHNEDTYAALQELKNMGVSISFDDFGTGFSSFSTYKYFPFDRIKIAKQFIDNIHQDENAYNITKFFLLLSESLDNRLIVEGVESKEQYDVLVELGCEEIQGYYISKPLPSNEFEDQFLKKK</sequence>
<feature type="transmembrane region" description="Helical" evidence="1">
    <location>
        <begin position="267"/>
        <end position="298"/>
    </location>
</feature>
<feature type="domain" description="EAL" evidence="2">
    <location>
        <begin position="514"/>
        <end position="772"/>
    </location>
</feature>
<dbReference type="Pfam" id="PF00563">
    <property type="entry name" value="EAL"/>
    <property type="match status" value="1"/>
</dbReference>
<feature type="domain" description="GGDEF" evidence="3">
    <location>
        <begin position="376"/>
        <end position="509"/>
    </location>
</feature>
<feature type="transmembrane region" description="Helical" evidence="1">
    <location>
        <begin position="196"/>
        <end position="214"/>
    </location>
</feature>
<dbReference type="InterPro" id="IPR035919">
    <property type="entry name" value="EAL_sf"/>
</dbReference>
<gene>
    <name evidence="4" type="ORF">GC105_10185</name>
</gene>
<evidence type="ECO:0000259" key="3">
    <source>
        <dbReference type="PROSITE" id="PS50887"/>
    </source>
</evidence>
<evidence type="ECO:0000313" key="5">
    <source>
        <dbReference type="Proteomes" id="UP000440004"/>
    </source>
</evidence>